<keyword evidence="2" id="KW-1185">Reference proteome</keyword>
<sequence length="48" mass="5870">MIQERETRKLSLPSIKPLMMMGLRRSQLQLLPRKRERSSVYLTKEKRR</sequence>
<dbReference type="Proteomes" id="UP001164250">
    <property type="component" value="Chromosome 5"/>
</dbReference>
<evidence type="ECO:0000313" key="1">
    <source>
        <dbReference type="EMBL" id="KAJ0096864.1"/>
    </source>
</evidence>
<proteinExistence type="predicted"/>
<comment type="caution">
    <text evidence="1">The sequence shown here is derived from an EMBL/GenBank/DDBJ whole genome shotgun (WGS) entry which is preliminary data.</text>
</comment>
<accession>A0ACC1BD46</accession>
<name>A0ACC1BD46_9ROSI</name>
<protein>
    <submittedName>
        <fullName evidence="1">Uncharacterized protein</fullName>
    </submittedName>
</protein>
<dbReference type="EMBL" id="CM047901">
    <property type="protein sequence ID" value="KAJ0096864.1"/>
    <property type="molecule type" value="Genomic_DNA"/>
</dbReference>
<evidence type="ECO:0000313" key="2">
    <source>
        <dbReference type="Proteomes" id="UP001164250"/>
    </source>
</evidence>
<reference evidence="2" key="1">
    <citation type="journal article" date="2023" name="G3 (Bethesda)">
        <title>Genome assembly and association tests identify interacting loci associated with vigor, precocity, and sex in interspecific pistachio rootstocks.</title>
        <authorList>
            <person name="Palmer W."/>
            <person name="Jacygrad E."/>
            <person name="Sagayaradj S."/>
            <person name="Cavanaugh K."/>
            <person name="Han R."/>
            <person name="Bertier L."/>
            <person name="Beede B."/>
            <person name="Kafkas S."/>
            <person name="Golino D."/>
            <person name="Preece J."/>
            <person name="Michelmore R."/>
        </authorList>
    </citation>
    <scope>NUCLEOTIDE SEQUENCE [LARGE SCALE GENOMIC DNA]</scope>
</reference>
<organism evidence="1 2">
    <name type="scientific">Pistacia atlantica</name>
    <dbReference type="NCBI Taxonomy" id="434234"/>
    <lineage>
        <taxon>Eukaryota</taxon>
        <taxon>Viridiplantae</taxon>
        <taxon>Streptophyta</taxon>
        <taxon>Embryophyta</taxon>
        <taxon>Tracheophyta</taxon>
        <taxon>Spermatophyta</taxon>
        <taxon>Magnoliopsida</taxon>
        <taxon>eudicotyledons</taxon>
        <taxon>Gunneridae</taxon>
        <taxon>Pentapetalae</taxon>
        <taxon>rosids</taxon>
        <taxon>malvids</taxon>
        <taxon>Sapindales</taxon>
        <taxon>Anacardiaceae</taxon>
        <taxon>Pistacia</taxon>
    </lineage>
</organism>
<gene>
    <name evidence="1" type="ORF">Patl1_28306</name>
</gene>